<dbReference type="Gene3D" id="3.40.50.2300">
    <property type="match status" value="1"/>
</dbReference>
<evidence type="ECO:0000313" key="6">
    <source>
        <dbReference type="EMBL" id="SEF70497.1"/>
    </source>
</evidence>
<dbReference type="SUPFAM" id="SSF46894">
    <property type="entry name" value="C-terminal effector domain of the bipartite response regulators"/>
    <property type="match status" value="1"/>
</dbReference>
<dbReference type="Proteomes" id="UP000236728">
    <property type="component" value="Unassembled WGS sequence"/>
</dbReference>
<dbReference type="PRINTS" id="PR00038">
    <property type="entry name" value="HTHLUXR"/>
</dbReference>
<dbReference type="InterPro" id="IPR058245">
    <property type="entry name" value="NreC/VraR/RcsB-like_REC"/>
</dbReference>
<feature type="modified residue" description="4-aspartylphosphate" evidence="3">
    <location>
        <position position="61"/>
    </location>
</feature>
<name>A0A1H5U899_9BACT</name>
<dbReference type="Pfam" id="PF00196">
    <property type="entry name" value="GerE"/>
    <property type="match status" value="1"/>
</dbReference>
<evidence type="ECO:0000256" key="1">
    <source>
        <dbReference type="ARBA" id="ARBA00022553"/>
    </source>
</evidence>
<dbReference type="SMART" id="SM00448">
    <property type="entry name" value="REC"/>
    <property type="match status" value="1"/>
</dbReference>
<gene>
    <name evidence="6" type="ORF">SAMN05421819_0883</name>
</gene>
<dbReference type="PROSITE" id="PS50043">
    <property type="entry name" value="HTH_LUXR_2"/>
    <property type="match status" value="1"/>
</dbReference>
<dbReference type="OrthoDB" id="9796655at2"/>
<dbReference type="InterPro" id="IPR016032">
    <property type="entry name" value="Sig_transdc_resp-reg_C-effctor"/>
</dbReference>
<dbReference type="PROSITE" id="PS50110">
    <property type="entry name" value="RESPONSE_REGULATORY"/>
    <property type="match status" value="1"/>
</dbReference>
<dbReference type="RefSeq" id="WP_103931748.1">
    <property type="nucleotide sequence ID" value="NZ_FNVA01000001.1"/>
</dbReference>
<dbReference type="GO" id="GO:0003677">
    <property type="term" value="F:DNA binding"/>
    <property type="evidence" value="ECO:0007669"/>
    <property type="project" value="UniProtKB-KW"/>
</dbReference>
<evidence type="ECO:0000256" key="3">
    <source>
        <dbReference type="PROSITE-ProRule" id="PRU00169"/>
    </source>
</evidence>
<dbReference type="PANTHER" id="PTHR43214">
    <property type="entry name" value="TWO-COMPONENT RESPONSE REGULATOR"/>
    <property type="match status" value="1"/>
</dbReference>
<dbReference type="CDD" id="cd06170">
    <property type="entry name" value="LuxR_C_like"/>
    <property type="match status" value="1"/>
</dbReference>
<keyword evidence="7" id="KW-1185">Reference proteome</keyword>
<keyword evidence="1 3" id="KW-0597">Phosphoprotein</keyword>
<dbReference type="Pfam" id="PF00072">
    <property type="entry name" value="Response_reg"/>
    <property type="match status" value="1"/>
</dbReference>
<proteinExistence type="predicted"/>
<dbReference type="AlphaFoldDB" id="A0A1H5U899"/>
<evidence type="ECO:0000313" key="7">
    <source>
        <dbReference type="Proteomes" id="UP000236728"/>
    </source>
</evidence>
<evidence type="ECO:0000259" key="5">
    <source>
        <dbReference type="PROSITE" id="PS50110"/>
    </source>
</evidence>
<feature type="domain" description="Response regulatory" evidence="5">
    <location>
        <begin position="9"/>
        <end position="131"/>
    </location>
</feature>
<reference evidence="6 7" key="1">
    <citation type="submission" date="2016-10" db="EMBL/GenBank/DDBJ databases">
        <authorList>
            <person name="de Groot N.N."/>
        </authorList>
    </citation>
    <scope>NUCLEOTIDE SEQUENCE [LARGE SCALE GENOMIC DNA]</scope>
    <source>
        <strain evidence="6 7">DSM 22489</strain>
    </source>
</reference>
<dbReference type="InterPro" id="IPR001789">
    <property type="entry name" value="Sig_transdc_resp-reg_receiver"/>
</dbReference>
<dbReference type="CDD" id="cd17535">
    <property type="entry name" value="REC_NarL-like"/>
    <property type="match status" value="1"/>
</dbReference>
<accession>A0A1H5U899</accession>
<feature type="domain" description="HTH luxR-type" evidence="4">
    <location>
        <begin position="156"/>
        <end position="221"/>
    </location>
</feature>
<sequence length="225" mass="24845">MNTENNPIEVILVDDHTLFRESLRRMLEEEPGFHVSGDFSTADTAMNAIQRGLAFDVALIDYELASTATLASNGLDLLRRLRQLRPSAKALMVTAGMDIRDLHKAVKQLNAGIFLKTEPPAELVLAIQRTAKGERWISSGAALTLLNDEEPRATSTNVGLSRLTPRESQVLRGILEGLGNKEIGARLDLTESAVKAVVQKLFEKIGVRSRSQLVRYAIETQIDLR</sequence>
<evidence type="ECO:0000256" key="2">
    <source>
        <dbReference type="ARBA" id="ARBA00023125"/>
    </source>
</evidence>
<protein>
    <submittedName>
        <fullName evidence="6">Two component transcriptional regulator, LuxR family</fullName>
    </submittedName>
</protein>
<dbReference type="GO" id="GO:0006355">
    <property type="term" value="P:regulation of DNA-templated transcription"/>
    <property type="evidence" value="ECO:0007669"/>
    <property type="project" value="InterPro"/>
</dbReference>
<dbReference type="InterPro" id="IPR039420">
    <property type="entry name" value="WalR-like"/>
</dbReference>
<dbReference type="SUPFAM" id="SSF52172">
    <property type="entry name" value="CheY-like"/>
    <property type="match status" value="1"/>
</dbReference>
<keyword evidence="2" id="KW-0238">DNA-binding</keyword>
<dbReference type="GO" id="GO:0000160">
    <property type="term" value="P:phosphorelay signal transduction system"/>
    <property type="evidence" value="ECO:0007669"/>
    <property type="project" value="InterPro"/>
</dbReference>
<evidence type="ECO:0000259" key="4">
    <source>
        <dbReference type="PROSITE" id="PS50043"/>
    </source>
</evidence>
<dbReference type="InterPro" id="IPR011006">
    <property type="entry name" value="CheY-like_superfamily"/>
</dbReference>
<dbReference type="EMBL" id="FNVA01000001">
    <property type="protein sequence ID" value="SEF70497.1"/>
    <property type="molecule type" value="Genomic_DNA"/>
</dbReference>
<dbReference type="SMART" id="SM00421">
    <property type="entry name" value="HTH_LUXR"/>
    <property type="match status" value="1"/>
</dbReference>
<dbReference type="InterPro" id="IPR000792">
    <property type="entry name" value="Tscrpt_reg_LuxR_C"/>
</dbReference>
<organism evidence="6 7">
    <name type="scientific">Bryocella elongata</name>
    <dbReference type="NCBI Taxonomy" id="863522"/>
    <lineage>
        <taxon>Bacteria</taxon>
        <taxon>Pseudomonadati</taxon>
        <taxon>Acidobacteriota</taxon>
        <taxon>Terriglobia</taxon>
        <taxon>Terriglobales</taxon>
        <taxon>Acidobacteriaceae</taxon>
        <taxon>Bryocella</taxon>
    </lineage>
</organism>